<dbReference type="EMBL" id="UYYG01001161">
    <property type="protein sequence ID" value="VDN57526.1"/>
    <property type="molecule type" value="Genomic_DNA"/>
</dbReference>
<name>A0A0N4U8V6_DRAME</name>
<proteinExistence type="predicted"/>
<keyword evidence="4" id="KW-1185">Reference proteome</keyword>
<evidence type="ECO:0000313" key="3">
    <source>
        <dbReference type="Proteomes" id="UP000038040"/>
    </source>
</evidence>
<dbReference type="Proteomes" id="UP000274756">
    <property type="component" value="Unassembled WGS sequence"/>
</dbReference>
<evidence type="ECO:0000256" key="1">
    <source>
        <dbReference type="SAM" id="SignalP"/>
    </source>
</evidence>
<keyword evidence="1" id="KW-0732">Signal</keyword>
<feature type="signal peptide" evidence="1">
    <location>
        <begin position="1"/>
        <end position="19"/>
    </location>
</feature>
<sequence length="67" mass="7922">MKLSIILLVALLTTFRVNATNSQLFIIKKSPWFMRPAWRPVDIPNARRFYPSNVDTWFKTIEKEDPV</sequence>
<dbReference type="WBParaSite" id="DME_0000349401-mRNA-1">
    <property type="protein sequence ID" value="DME_0000349401-mRNA-1"/>
    <property type="gene ID" value="DME_0000349401"/>
</dbReference>
<organism evidence="3 5">
    <name type="scientific">Dracunculus medinensis</name>
    <name type="common">Guinea worm</name>
    <dbReference type="NCBI Taxonomy" id="318479"/>
    <lineage>
        <taxon>Eukaryota</taxon>
        <taxon>Metazoa</taxon>
        <taxon>Ecdysozoa</taxon>
        <taxon>Nematoda</taxon>
        <taxon>Chromadorea</taxon>
        <taxon>Rhabditida</taxon>
        <taxon>Spirurina</taxon>
        <taxon>Dracunculoidea</taxon>
        <taxon>Dracunculidae</taxon>
        <taxon>Dracunculus</taxon>
    </lineage>
</organism>
<evidence type="ECO:0000313" key="4">
    <source>
        <dbReference type="Proteomes" id="UP000274756"/>
    </source>
</evidence>
<reference evidence="2 4" key="2">
    <citation type="submission" date="2018-11" db="EMBL/GenBank/DDBJ databases">
        <authorList>
            <consortium name="Pathogen Informatics"/>
        </authorList>
    </citation>
    <scope>NUCLEOTIDE SEQUENCE [LARGE SCALE GENOMIC DNA]</scope>
</reference>
<dbReference type="AlphaFoldDB" id="A0A0N4U8V6"/>
<dbReference type="Proteomes" id="UP000038040">
    <property type="component" value="Unplaced"/>
</dbReference>
<gene>
    <name evidence="2" type="ORF">DME_LOCUS7499</name>
</gene>
<protein>
    <submittedName>
        <fullName evidence="5">Spondin domain-containing protein</fullName>
    </submittedName>
</protein>
<reference evidence="5" key="1">
    <citation type="submission" date="2017-02" db="UniProtKB">
        <authorList>
            <consortium name="WormBaseParasite"/>
        </authorList>
    </citation>
    <scope>IDENTIFICATION</scope>
</reference>
<evidence type="ECO:0000313" key="5">
    <source>
        <dbReference type="WBParaSite" id="DME_0000349401-mRNA-1"/>
    </source>
</evidence>
<evidence type="ECO:0000313" key="2">
    <source>
        <dbReference type="EMBL" id="VDN57526.1"/>
    </source>
</evidence>
<accession>A0A0N4U8V6</accession>
<feature type="chain" id="PRO_5041081759" evidence="1">
    <location>
        <begin position="20"/>
        <end position="67"/>
    </location>
</feature>